<dbReference type="OrthoDB" id="9758793at2"/>
<dbReference type="SUPFAM" id="SSF50969">
    <property type="entry name" value="YVTN repeat-like/Quinoprotein amine dehydrogenase"/>
    <property type="match status" value="1"/>
</dbReference>
<dbReference type="InterPro" id="IPR012393">
    <property type="entry name" value="Tricorn_protease"/>
</dbReference>
<dbReference type="Proteomes" id="UP000305654">
    <property type="component" value="Unassembled WGS sequence"/>
</dbReference>
<comment type="caution">
    <text evidence="12">The sequence shown here is derived from an EMBL/GenBank/DDBJ whole genome shotgun (WGS) entry which is preliminary data.</text>
</comment>
<dbReference type="PIRSF" id="PIRSF036421">
    <property type="entry name" value="Tricorn_protease"/>
    <property type="match status" value="1"/>
</dbReference>
<dbReference type="GO" id="GO:0006508">
    <property type="term" value="P:proteolysis"/>
    <property type="evidence" value="ECO:0007669"/>
    <property type="project" value="UniProtKB-UniRule"/>
</dbReference>
<feature type="active site" description="Nucleophile" evidence="8">
    <location>
        <position position="1001"/>
    </location>
</feature>
<keyword evidence="10" id="KW-0732">Signal</keyword>
<feature type="active site" description="Charge relay system" evidence="8">
    <location>
        <position position="1059"/>
    </location>
</feature>
<dbReference type="InterPro" id="IPR005151">
    <property type="entry name" value="Tail-specific_protease"/>
</dbReference>
<dbReference type="SMART" id="SM00245">
    <property type="entry name" value="TSPc"/>
    <property type="match status" value="1"/>
</dbReference>
<evidence type="ECO:0000259" key="11">
    <source>
        <dbReference type="SMART" id="SM00245"/>
    </source>
</evidence>
<keyword evidence="3 7" id="KW-0963">Cytoplasm</keyword>
<dbReference type="Gene3D" id="2.130.10.10">
    <property type="entry name" value="YVTN repeat-like/Quinoprotein amine dehydrogenase"/>
    <property type="match status" value="1"/>
</dbReference>
<dbReference type="InterPro" id="IPR029414">
    <property type="entry name" value="Tricorn_PDZ"/>
</dbReference>
<comment type="function">
    <text evidence="7">Degrades oligopeptides.</text>
</comment>
<dbReference type="Gene3D" id="2.120.10.60">
    <property type="entry name" value="Tricorn protease N-terminal domain"/>
    <property type="match status" value="1"/>
</dbReference>
<keyword evidence="6 7" id="KW-0720">Serine protease</keyword>
<dbReference type="GO" id="GO:0005737">
    <property type="term" value="C:cytoplasm"/>
    <property type="evidence" value="ECO:0007669"/>
    <property type="project" value="UniProtKB-SubCell"/>
</dbReference>
<dbReference type="InterPro" id="IPR011044">
    <property type="entry name" value="Quino_amine_DH_bsu"/>
</dbReference>
<dbReference type="SUPFAM" id="SSF52096">
    <property type="entry name" value="ClpP/crotonase"/>
    <property type="match status" value="1"/>
</dbReference>
<dbReference type="InterPro" id="IPR028204">
    <property type="entry name" value="Tricorn_C1"/>
</dbReference>
<dbReference type="AlphaFoldDB" id="A0A5R9JBF2"/>
<evidence type="ECO:0000256" key="4">
    <source>
        <dbReference type="ARBA" id="ARBA00022670"/>
    </source>
</evidence>
<proteinExistence type="inferred from homology"/>
<evidence type="ECO:0000256" key="1">
    <source>
        <dbReference type="ARBA" id="ARBA00004496"/>
    </source>
</evidence>
<evidence type="ECO:0000256" key="5">
    <source>
        <dbReference type="ARBA" id="ARBA00022801"/>
    </source>
</evidence>
<dbReference type="InterPro" id="IPR036034">
    <property type="entry name" value="PDZ_sf"/>
</dbReference>
<dbReference type="CDD" id="cd07562">
    <property type="entry name" value="Peptidase_S41_TRI"/>
    <property type="match status" value="1"/>
</dbReference>
<dbReference type="PANTHER" id="PTHR43253:SF1">
    <property type="entry name" value="TRICORN PROTEASE HOMOLOG 2-RELATED"/>
    <property type="match status" value="1"/>
</dbReference>
<keyword evidence="5 7" id="KW-0378">Hydrolase</keyword>
<dbReference type="Pfam" id="PF03572">
    <property type="entry name" value="Peptidase_S41"/>
    <property type="match status" value="1"/>
</dbReference>
<accession>A0A5R9JBF2</accession>
<dbReference type="Pfam" id="PF14684">
    <property type="entry name" value="Tricorn_C1"/>
    <property type="match status" value="1"/>
</dbReference>
<feature type="compositionally biased region" description="Basic and acidic residues" evidence="9">
    <location>
        <begin position="1108"/>
        <end position="1119"/>
    </location>
</feature>
<evidence type="ECO:0000256" key="6">
    <source>
        <dbReference type="ARBA" id="ARBA00022825"/>
    </source>
</evidence>
<dbReference type="SUPFAM" id="SSF69304">
    <property type="entry name" value="Tricorn protease N-terminal domain"/>
    <property type="match status" value="2"/>
</dbReference>
<dbReference type="Pfam" id="PF26549">
    <property type="entry name" value="Tricorn_N"/>
    <property type="match status" value="1"/>
</dbReference>
<evidence type="ECO:0000256" key="2">
    <source>
        <dbReference type="ARBA" id="ARBA00008524"/>
    </source>
</evidence>
<organism evidence="12 13">
    <name type="scientific">Lichenicoccus roseus</name>
    <dbReference type="NCBI Taxonomy" id="2683649"/>
    <lineage>
        <taxon>Bacteria</taxon>
        <taxon>Pseudomonadati</taxon>
        <taxon>Pseudomonadota</taxon>
        <taxon>Alphaproteobacteria</taxon>
        <taxon>Acetobacterales</taxon>
        <taxon>Acetobacteraceae</taxon>
        <taxon>Lichenicoccus</taxon>
    </lineage>
</organism>
<comment type="subcellular location">
    <subcellularLocation>
        <location evidence="1 7">Cytoplasm</location>
    </subcellularLocation>
</comment>
<dbReference type="Gene3D" id="3.90.226.10">
    <property type="entry name" value="2-enoyl-CoA Hydratase, Chain A, domain 1"/>
    <property type="match status" value="1"/>
</dbReference>
<dbReference type="Gene3D" id="2.30.42.10">
    <property type="match status" value="1"/>
</dbReference>
<comment type="similarity">
    <text evidence="2 7">Belongs to the peptidase S41B family.</text>
</comment>
<dbReference type="InterPro" id="IPR029045">
    <property type="entry name" value="ClpP/crotonase-like_dom_sf"/>
</dbReference>
<gene>
    <name evidence="12" type="ORF">FE263_01130</name>
</gene>
<dbReference type="SUPFAM" id="SSF50156">
    <property type="entry name" value="PDZ domain-like"/>
    <property type="match status" value="1"/>
</dbReference>
<dbReference type="EC" id="3.4.21.-" evidence="7"/>
<evidence type="ECO:0000313" key="13">
    <source>
        <dbReference type="Proteomes" id="UP000305654"/>
    </source>
</evidence>
<keyword evidence="4 7" id="KW-0645">Protease</keyword>
<evidence type="ECO:0000256" key="10">
    <source>
        <dbReference type="SAM" id="SignalP"/>
    </source>
</evidence>
<evidence type="ECO:0000256" key="8">
    <source>
        <dbReference type="PIRSR" id="PIRSR036421-1"/>
    </source>
</evidence>
<feature type="region of interest" description="Disordered" evidence="9">
    <location>
        <begin position="538"/>
        <end position="582"/>
    </location>
</feature>
<feature type="region of interest" description="Disordered" evidence="9">
    <location>
        <begin position="1099"/>
        <end position="1119"/>
    </location>
</feature>
<reference evidence="12 13" key="1">
    <citation type="submission" date="2019-05" db="EMBL/GenBank/DDBJ databases">
        <authorList>
            <person name="Pankratov T."/>
            <person name="Grouzdev D."/>
        </authorList>
    </citation>
    <scope>NUCLEOTIDE SEQUENCE [LARGE SCALE GENOMIC DNA]</scope>
    <source>
        <strain evidence="12 13">KEBCLARHB70R</strain>
    </source>
</reference>
<protein>
    <recommendedName>
        <fullName evidence="7">Tricorn protease homolog</fullName>
        <ecNumber evidence="7">3.4.21.-</ecNumber>
    </recommendedName>
</protein>
<feature type="chain" id="PRO_5024373688" description="Tricorn protease homolog" evidence="10">
    <location>
        <begin position="21"/>
        <end position="1119"/>
    </location>
</feature>
<evidence type="ECO:0000256" key="3">
    <source>
        <dbReference type="ARBA" id="ARBA00022490"/>
    </source>
</evidence>
<name>A0A5R9JBF2_9PROT</name>
<dbReference type="GO" id="GO:0008236">
    <property type="term" value="F:serine-type peptidase activity"/>
    <property type="evidence" value="ECO:0007669"/>
    <property type="project" value="UniProtKB-UniRule"/>
</dbReference>
<feature type="signal peptide" evidence="10">
    <location>
        <begin position="1"/>
        <end position="20"/>
    </location>
</feature>
<feature type="domain" description="Tail specific protease" evidence="11">
    <location>
        <begin position="878"/>
        <end position="1070"/>
    </location>
</feature>
<sequence>MRISVALSGLAFLVAAPALSQTAPPLLLQHPTLSRTSIAFEYAGEIWTVPRGGGRAGRLVTGEGQSSHPIFSPDGSRIAFTGRYDGNTDVYVVPAAGGEPRRLTWHPGIDEAVGWTPDGRSVLFHTPRAVPRDLDQLFVVPADGGVPAALPLPSGEDGSFSPDAGQIAYSPIKQWQPAWQNYRGGQTARIWIARLSDSHVTPIPRPNSNDRNPMWVGGKVYFLSDRDGPTTLYSYDPNGGAITRLVDNARGFAMASASAGPDGIVIDHFGRLELFHPDTGRLETVPVSVDADLPQVRPHLETVMPDQIQHARITATGKRVVIEARGQILSVPADKGTVRNLTQSPGVANRDPAPSPDGRSVAYFTDGSGEYALRIEPADGIGAGRTISLGQPASFFYDIHWSPDSKKLLFHDKRLILWMVDLSAAAKPVRVDTDRFDTPFFHYDPAWSFDSRWITYTKQLANHLHAAFAYSLDTGRATQLTDGLSDVAFPRFDRSGKYLYFTASTSIGLGAGWLDMSSLGRATDGAAYVVVLRKDIPSPVAPESDEEDPGSAGDKAADAKAADPEAGDTVAGKPHDHPAPPARVAIDFDGLDQRIVALPIGRANFAGLEVGAEGVVYTLTKPAAQTDEDLQDHEDEPAQTLSRFDFKKRENKALASDVQPGSFSVSADGKHMLLERKHDWIVAPSDAPLKAGSPPGGSDAQHTLKLDQVSVMVDPRAEWRQMFNETWRIERDFFYDPRLHGLDEQAAIRTYAPFLAGLGARQDLNVLLTQMTGHIAVGHTFIRGGELPGQPKAKVGLLGADYVVSDGHWKIVRILRGENWNPKLVAPLSQPGIEVREGEYLLAVNGQPVPVDREVYAAFDGLADTRTVLTVGPNADGHGARQVTVLPVASEAALRLRGWMEQNRRTVDRLSGGKVAYVYLPDTASGGFANFNRYYYAQVGHQAAVIDERFNHGGDIADTIIDQLRRTPQMVNETREGEPITEPAQAIFGPKVMVINEMSGSGGDALPWLFQKNHVGPLVGERTWGGLVGIGGYPKLIDGGTVTAPRWAIYGIHGQWEVENTGIAPDIEVAADPEQIRQGHDPQLERAVAEAMTLLREHPPEGFVRPAAPDKHPVLPEPG</sequence>
<evidence type="ECO:0000256" key="7">
    <source>
        <dbReference type="PIRNR" id="PIRNR036421"/>
    </source>
</evidence>
<dbReference type="EMBL" id="VCDI01000001">
    <property type="protein sequence ID" value="TLU73867.1"/>
    <property type="molecule type" value="Genomic_DNA"/>
</dbReference>
<feature type="active site" description="Charge relay system" evidence="8">
    <location>
        <position position="779"/>
    </location>
</feature>
<dbReference type="RefSeq" id="WP_138324120.1">
    <property type="nucleotide sequence ID" value="NZ_VCDI01000001.1"/>
</dbReference>
<evidence type="ECO:0000256" key="9">
    <source>
        <dbReference type="SAM" id="MobiDB-lite"/>
    </source>
</evidence>
<dbReference type="Pfam" id="PF14685">
    <property type="entry name" value="PDZ_Tricorn"/>
    <property type="match status" value="1"/>
</dbReference>
<dbReference type="Pfam" id="PF26550">
    <property type="entry name" value="Tricorn_2nd"/>
    <property type="match status" value="1"/>
</dbReference>
<dbReference type="InterPro" id="IPR015943">
    <property type="entry name" value="WD40/YVTN_repeat-like_dom_sf"/>
</dbReference>
<dbReference type="PANTHER" id="PTHR43253">
    <property type="entry name" value="TRICORN PROTEASE HOMOLOG 2-RELATED"/>
    <property type="match status" value="1"/>
</dbReference>
<dbReference type="Gene3D" id="3.30.750.44">
    <property type="match status" value="1"/>
</dbReference>
<keyword evidence="13" id="KW-1185">Reference proteome</keyword>
<evidence type="ECO:0000313" key="12">
    <source>
        <dbReference type="EMBL" id="TLU73867.1"/>
    </source>
</evidence>